<dbReference type="InterPro" id="IPR050216">
    <property type="entry name" value="LRR_domain-containing"/>
</dbReference>
<keyword evidence="6" id="KW-1185">Reference proteome</keyword>
<gene>
    <name evidence="5" type="ORF">B0T21DRAFT_423154</name>
</gene>
<proteinExistence type="predicted"/>
<keyword evidence="1" id="KW-0433">Leucine-rich repeat</keyword>
<feature type="compositionally biased region" description="Low complexity" evidence="3">
    <location>
        <begin position="674"/>
        <end position="695"/>
    </location>
</feature>
<evidence type="ECO:0000313" key="5">
    <source>
        <dbReference type="EMBL" id="KAK0723930.1"/>
    </source>
</evidence>
<dbReference type="InterPro" id="IPR003591">
    <property type="entry name" value="Leu-rich_rpt_typical-subtyp"/>
</dbReference>
<dbReference type="GO" id="GO:0005737">
    <property type="term" value="C:cytoplasm"/>
    <property type="evidence" value="ECO:0007669"/>
    <property type="project" value="TreeGrafter"/>
</dbReference>
<dbReference type="InterPro" id="IPR032675">
    <property type="entry name" value="LRR_dom_sf"/>
</dbReference>
<dbReference type="SMART" id="SM00364">
    <property type="entry name" value="LRR_BAC"/>
    <property type="match status" value="2"/>
</dbReference>
<feature type="compositionally biased region" description="Polar residues" evidence="3">
    <location>
        <begin position="48"/>
        <end position="58"/>
    </location>
</feature>
<dbReference type="SUPFAM" id="SSF52075">
    <property type="entry name" value="Outer arm dynein light chain 1"/>
    <property type="match status" value="1"/>
</dbReference>
<feature type="region of interest" description="Disordered" evidence="3">
    <location>
        <begin position="1"/>
        <end position="63"/>
    </location>
</feature>
<dbReference type="Pfam" id="PF10428">
    <property type="entry name" value="SOG2"/>
    <property type="match status" value="1"/>
</dbReference>
<name>A0AA40AXT3_9PEZI</name>
<dbReference type="PANTHER" id="PTHR48051">
    <property type="match status" value="1"/>
</dbReference>
<feature type="compositionally biased region" description="Gly residues" evidence="3">
    <location>
        <begin position="921"/>
        <end position="938"/>
    </location>
</feature>
<feature type="compositionally biased region" description="Low complexity" evidence="3">
    <location>
        <begin position="382"/>
        <end position="415"/>
    </location>
</feature>
<dbReference type="SMART" id="SM00369">
    <property type="entry name" value="LRR_TYP"/>
    <property type="match status" value="3"/>
</dbReference>
<dbReference type="EMBL" id="JAUKTV010000011">
    <property type="protein sequence ID" value="KAK0723930.1"/>
    <property type="molecule type" value="Genomic_DNA"/>
</dbReference>
<reference evidence="5" key="1">
    <citation type="submission" date="2023-06" db="EMBL/GenBank/DDBJ databases">
        <title>Genome-scale phylogeny and comparative genomics of the fungal order Sordariales.</title>
        <authorList>
            <consortium name="Lawrence Berkeley National Laboratory"/>
            <person name="Hensen N."/>
            <person name="Bonometti L."/>
            <person name="Westerberg I."/>
            <person name="Brannstrom I.O."/>
            <person name="Guillou S."/>
            <person name="Cros-Aarteil S."/>
            <person name="Calhoun S."/>
            <person name="Haridas S."/>
            <person name="Kuo A."/>
            <person name="Mondo S."/>
            <person name="Pangilinan J."/>
            <person name="Riley R."/>
            <person name="Labutti K."/>
            <person name="Andreopoulos B."/>
            <person name="Lipzen A."/>
            <person name="Chen C."/>
            <person name="Yanf M."/>
            <person name="Daum C."/>
            <person name="Ng V."/>
            <person name="Clum A."/>
            <person name="Steindorff A."/>
            <person name="Ohm R."/>
            <person name="Martin F."/>
            <person name="Silar P."/>
            <person name="Natvig D."/>
            <person name="Lalanne C."/>
            <person name="Gautier V."/>
            <person name="Ament-Velasquez S.L."/>
            <person name="Kruys A."/>
            <person name="Hutchinson M.I."/>
            <person name="Powell A.J."/>
            <person name="Barry K."/>
            <person name="Miller A.N."/>
            <person name="Grigoriev I.V."/>
            <person name="Debuchy R."/>
            <person name="Gladieux P."/>
            <person name="Thoren M.H."/>
            <person name="Johannesson H."/>
        </authorList>
    </citation>
    <scope>NUCLEOTIDE SEQUENCE</scope>
    <source>
        <strain evidence="5">CBS 540.89</strain>
    </source>
</reference>
<feature type="compositionally biased region" description="Low complexity" evidence="3">
    <location>
        <begin position="737"/>
        <end position="756"/>
    </location>
</feature>
<protein>
    <submittedName>
        <fullName evidence="5">RAM signaling pathway protein-domain-containing protein</fullName>
    </submittedName>
</protein>
<comment type="caution">
    <text evidence="5">The sequence shown here is derived from an EMBL/GenBank/DDBJ whole genome shotgun (WGS) entry which is preliminary data.</text>
</comment>
<dbReference type="Gene3D" id="3.80.10.10">
    <property type="entry name" value="Ribonuclease Inhibitor"/>
    <property type="match status" value="1"/>
</dbReference>
<evidence type="ECO:0000313" key="6">
    <source>
        <dbReference type="Proteomes" id="UP001172159"/>
    </source>
</evidence>
<dbReference type="Proteomes" id="UP001172159">
    <property type="component" value="Unassembled WGS sequence"/>
</dbReference>
<feature type="region of interest" description="Disordered" evidence="3">
    <location>
        <begin position="604"/>
        <end position="756"/>
    </location>
</feature>
<evidence type="ECO:0000259" key="4">
    <source>
        <dbReference type="Pfam" id="PF23598"/>
    </source>
</evidence>
<feature type="compositionally biased region" description="Polar residues" evidence="3">
    <location>
        <begin position="333"/>
        <end position="343"/>
    </location>
</feature>
<dbReference type="InterPro" id="IPR019487">
    <property type="entry name" value="RAM_signalling_pathway_SOG2"/>
</dbReference>
<dbReference type="AlphaFoldDB" id="A0AA40AXT3"/>
<feature type="region of interest" description="Disordered" evidence="3">
    <location>
        <begin position="913"/>
        <end position="967"/>
    </location>
</feature>
<sequence>MDTQRKAPSPLAPPQQQRSVSGGGMSPSQRQQQQQQQQRFPRPGPGSANNSRGTSPNANFPVGPLLSPTQVIALVGEARRKALAQDEETRPPGTTGAGTGITLDLIGKNIPVLPDEVVEILKTGVERLAISHNALRSLPARFSQCTSLRYLAARNNAFEVFPLALCDLISLEFLDVGRNRLRELPPEIAKLTSLKALSVQENQITRLPVSISNMVSLQRLRFTGNPIVYPPRDILQMPVAQDQQSNEGLAESETDRVVTERIKKFLARSLSISIIEGMADTETGDESSESADTPRFRSRRGGRFPVKVNGSGIASSPGSRSASLSRPPRVSNRRSLSQYSNGFTWRPSGMIPLTMGVSNDDLRSPPEQTAVSPEPKRPDTASSRTTESTISSRTITPGSTSSFAPSSASSVSTDVPNMNRFSNHFRGFSYSGGPTFTNPFSPEDPSLQRPLRVRELSALPIRRYQAQNPDPVLDFFKGVLYSIYQIHLGVQTLMSLTNDGTSRRSSLEMIFYNTNVYFEELEQAIQDFELSSGSRTSTRDHGPMQRAYTALIHAYVHICTRLISNVDLLVDNGDPRYMRTFLMQVYHSIMELRVAISSWPLSSRNDDTNARSPQPPPVSPPSVRRRQASQPIPTTPKSQTPQPQQPSSLRAKRAAITPKTPMQVRTDIPYPPKSNSVSVTVSSSRSTSQSYPTTTIAVIPQTPKSADSFTSAVSSNDDDDYIASPPPLSTPLPSLPTPSSSASSTTKNNNSSSSGNISPQLSAFLTSLRNLTTLIHTFLPSLDNLFSSFINTTTTSSNNSPRSASLAPLFEDLISKTSSVLQQTDILRSMLSSSSSLNYSENGPIWSTCKSLFNKWTNLGIQIREALGKKILSFGPEMVEGLRGVNKGVRGCMELMVALRAGGRDEMGEVMKDRERDRDGGVGSPGMGSPGLRVGSGSGSSSNTMKRRGQMGLPVTPRSGSLAAGLGSGNWMREAEVGGYFSP</sequence>
<dbReference type="PANTHER" id="PTHR48051:SF53">
    <property type="entry name" value="LEUCINE RICH REPEAT CONTAINING 58"/>
    <property type="match status" value="1"/>
</dbReference>
<evidence type="ECO:0000256" key="3">
    <source>
        <dbReference type="SAM" id="MobiDB-lite"/>
    </source>
</evidence>
<feature type="compositionally biased region" description="Low complexity" evidence="3">
    <location>
        <begin position="628"/>
        <end position="648"/>
    </location>
</feature>
<feature type="compositionally biased region" description="Pro residues" evidence="3">
    <location>
        <begin position="724"/>
        <end position="736"/>
    </location>
</feature>
<keyword evidence="2" id="KW-0677">Repeat</keyword>
<evidence type="ECO:0000256" key="1">
    <source>
        <dbReference type="ARBA" id="ARBA00022614"/>
    </source>
</evidence>
<accession>A0AA40AXT3</accession>
<feature type="compositionally biased region" description="Low complexity" evidence="3">
    <location>
        <begin position="310"/>
        <end position="330"/>
    </location>
</feature>
<organism evidence="5 6">
    <name type="scientific">Apiosordaria backusii</name>
    <dbReference type="NCBI Taxonomy" id="314023"/>
    <lineage>
        <taxon>Eukaryota</taxon>
        <taxon>Fungi</taxon>
        <taxon>Dikarya</taxon>
        <taxon>Ascomycota</taxon>
        <taxon>Pezizomycotina</taxon>
        <taxon>Sordariomycetes</taxon>
        <taxon>Sordariomycetidae</taxon>
        <taxon>Sordariales</taxon>
        <taxon>Lasiosphaeriaceae</taxon>
        <taxon>Apiosordaria</taxon>
    </lineage>
</organism>
<feature type="compositionally biased region" description="Polar residues" evidence="3">
    <location>
        <begin position="702"/>
        <end position="715"/>
    </location>
</feature>
<feature type="domain" description="Disease resistance R13L4/SHOC-2-like LRR" evidence="4">
    <location>
        <begin position="145"/>
        <end position="221"/>
    </location>
</feature>
<dbReference type="Pfam" id="PF23598">
    <property type="entry name" value="LRR_14"/>
    <property type="match status" value="1"/>
</dbReference>
<feature type="region of interest" description="Disordered" evidence="3">
    <location>
        <begin position="280"/>
        <end position="415"/>
    </location>
</feature>
<dbReference type="InterPro" id="IPR055414">
    <property type="entry name" value="LRR_R13L4/SHOC2-like"/>
</dbReference>
<feature type="compositionally biased region" description="Low complexity" evidence="3">
    <location>
        <begin position="26"/>
        <end position="47"/>
    </location>
</feature>
<evidence type="ECO:0000256" key="2">
    <source>
        <dbReference type="ARBA" id="ARBA00022737"/>
    </source>
</evidence>